<sequence length="94" mass="10495">MGCPSFHFKHDVLVALPYTHLIDFIRVLFTQICAPRGGAQLACCPFKIKGFLAMYMRYNKGFLEHSHHTSGSKLTSTDSLLHESLDPSSLPTVD</sequence>
<protein>
    <submittedName>
        <fullName evidence="2">Uncharacterized protein</fullName>
    </submittedName>
</protein>
<dbReference type="AlphaFoldDB" id="A0AAN9QK10"/>
<evidence type="ECO:0000313" key="2">
    <source>
        <dbReference type="EMBL" id="KAK7338269.1"/>
    </source>
</evidence>
<feature type="region of interest" description="Disordered" evidence="1">
    <location>
        <begin position="66"/>
        <end position="94"/>
    </location>
</feature>
<reference evidence="2 3" key="1">
    <citation type="submission" date="2024-01" db="EMBL/GenBank/DDBJ databases">
        <title>The genomes of 5 underutilized Papilionoideae crops provide insights into root nodulation and disease resistanc.</title>
        <authorList>
            <person name="Jiang F."/>
        </authorList>
    </citation>
    <scope>NUCLEOTIDE SEQUENCE [LARGE SCALE GENOMIC DNA]</scope>
    <source>
        <strain evidence="2">LVBAO_FW01</strain>
        <tissue evidence="2">Leaves</tissue>
    </source>
</reference>
<gene>
    <name evidence="2" type="ORF">VNO77_18873</name>
</gene>
<feature type="compositionally biased region" description="Polar residues" evidence="1">
    <location>
        <begin position="69"/>
        <end position="79"/>
    </location>
</feature>
<name>A0AAN9QK10_CANGL</name>
<dbReference type="EMBL" id="JAYMYQ010000004">
    <property type="protein sequence ID" value="KAK7338269.1"/>
    <property type="molecule type" value="Genomic_DNA"/>
</dbReference>
<dbReference type="Proteomes" id="UP001367508">
    <property type="component" value="Unassembled WGS sequence"/>
</dbReference>
<comment type="caution">
    <text evidence="2">The sequence shown here is derived from an EMBL/GenBank/DDBJ whole genome shotgun (WGS) entry which is preliminary data.</text>
</comment>
<evidence type="ECO:0000256" key="1">
    <source>
        <dbReference type="SAM" id="MobiDB-lite"/>
    </source>
</evidence>
<organism evidence="2 3">
    <name type="scientific">Canavalia gladiata</name>
    <name type="common">Sword bean</name>
    <name type="synonym">Dolichos gladiatus</name>
    <dbReference type="NCBI Taxonomy" id="3824"/>
    <lineage>
        <taxon>Eukaryota</taxon>
        <taxon>Viridiplantae</taxon>
        <taxon>Streptophyta</taxon>
        <taxon>Embryophyta</taxon>
        <taxon>Tracheophyta</taxon>
        <taxon>Spermatophyta</taxon>
        <taxon>Magnoliopsida</taxon>
        <taxon>eudicotyledons</taxon>
        <taxon>Gunneridae</taxon>
        <taxon>Pentapetalae</taxon>
        <taxon>rosids</taxon>
        <taxon>fabids</taxon>
        <taxon>Fabales</taxon>
        <taxon>Fabaceae</taxon>
        <taxon>Papilionoideae</taxon>
        <taxon>50 kb inversion clade</taxon>
        <taxon>NPAAA clade</taxon>
        <taxon>indigoferoid/millettioid clade</taxon>
        <taxon>Phaseoleae</taxon>
        <taxon>Canavalia</taxon>
    </lineage>
</organism>
<keyword evidence="3" id="KW-1185">Reference proteome</keyword>
<accession>A0AAN9QK10</accession>
<evidence type="ECO:0000313" key="3">
    <source>
        <dbReference type="Proteomes" id="UP001367508"/>
    </source>
</evidence>
<proteinExistence type="predicted"/>